<organism evidence="1 2">
    <name type="scientific">Caerostris extrusa</name>
    <name type="common">Bark spider</name>
    <name type="synonym">Caerostris bankana</name>
    <dbReference type="NCBI Taxonomy" id="172846"/>
    <lineage>
        <taxon>Eukaryota</taxon>
        <taxon>Metazoa</taxon>
        <taxon>Ecdysozoa</taxon>
        <taxon>Arthropoda</taxon>
        <taxon>Chelicerata</taxon>
        <taxon>Arachnida</taxon>
        <taxon>Araneae</taxon>
        <taxon>Araneomorphae</taxon>
        <taxon>Entelegynae</taxon>
        <taxon>Araneoidea</taxon>
        <taxon>Araneidae</taxon>
        <taxon>Caerostris</taxon>
    </lineage>
</organism>
<accession>A0AAV4XB25</accession>
<name>A0AAV4XB25_CAEEX</name>
<reference evidence="1 2" key="1">
    <citation type="submission" date="2021-06" db="EMBL/GenBank/DDBJ databases">
        <title>Caerostris extrusa draft genome.</title>
        <authorList>
            <person name="Kono N."/>
            <person name="Arakawa K."/>
        </authorList>
    </citation>
    <scope>NUCLEOTIDE SEQUENCE [LARGE SCALE GENOMIC DNA]</scope>
</reference>
<evidence type="ECO:0000313" key="1">
    <source>
        <dbReference type="EMBL" id="GIY92466.1"/>
    </source>
</evidence>
<proteinExistence type="predicted"/>
<protein>
    <submittedName>
        <fullName evidence="1">Uncharacterized protein</fullName>
    </submittedName>
</protein>
<gene>
    <name evidence="1" type="ORF">CEXT_780781</name>
</gene>
<dbReference type="Proteomes" id="UP001054945">
    <property type="component" value="Unassembled WGS sequence"/>
</dbReference>
<evidence type="ECO:0000313" key="2">
    <source>
        <dbReference type="Proteomes" id="UP001054945"/>
    </source>
</evidence>
<comment type="caution">
    <text evidence="1">The sequence shown here is derived from an EMBL/GenBank/DDBJ whole genome shotgun (WGS) entry which is preliminary data.</text>
</comment>
<dbReference type="AlphaFoldDB" id="A0AAV4XB25"/>
<sequence length="113" mass="12780">MDTQKISLDDPAEIKPFRKSGNYKFFPICNSCNLAAFDGDCKQIKYSTEEKALVDHLYELLVYANSHTEIAIFPRNFITETDFNSHVYGNCDLSLGNLCRHAILTGLIRSKNG</sequence>
<keyword evidence="2" id="KW-1185">Reference proteome</keyword>
<dbReference type="EMBL" id="BPLR01017540">
    <property type="protein sequence ID" value="GIY92466.1"/>
    <property type="molecule type" value="Genomic_DNA"/>
</dbReference>